<organism evidence="8 9">
    <name type="scientific">Petromyzon marinus</name>
    <name type="common">Sea lamprey</name>
    <dbReference type="NCBI Taxonomy" id="7757"/>
    <lineage>
        <taxon>Eukaryota</taxon>
        <taxon>Metazoa</taxon>
        <taxon>Chordata</taxon>
        <taxon>Craniata</taxon>
        <taxon>Vertebrata</taxon>
        <taxon>Cyclostomata</taxon>
        <taxon>Hyperoartia</taxon>
        <taxon>Petromyzontiformes</taxon>
        <taxon>Petromyzontidae</taxon>
        <taxon>Petromyzon</taxon>
    </lineage>
</organism>
<dbReference type="GeneID" id="116940068"/>
<dbReference type="Gene3D" id="1.10.246.60">
    <property type="entry name" value="Eukaryotic translation initiation factor 3 like domains"/>
    <property type="match status" value="1"/>
</dbReference>
<evidence type="ECO:0000313" key="8">
    <source>
        <dbReference type="Proteomes" id="UP001318040"/>
    </source>
</evidence>
<evidence type="ECO:0000256" key="7">
    <source>
        <dbReference type="SAM" id="MobiDB-lite"/>
    </source>
</evidence>
<dbReference type="Proteomes" id="UP001318040">
    <property type="component" value="Chromosome 1"/>
</dbReference>
<dbReference type="InterPro" id="IPR013906">
    <property type="entry name" value="eIF3j"/>
</dbReference>
<feature type="compositionally biased region" description="Acidic residues" evidence="7">
    <location>
        <begin position="28"/>
        <end position="46"/>
    </location>
</feature>
<dbReference type="RefSeq" id="XP_032805256.1">
    <property type="nucleotide sequence ID" value="XM_032949365.1"/>
</dbReference>
<keyword evidence="1 6" id="KW-0963">Cytoplasm</keyword>
<keyword evidence="2 6" id="KW-0396">Initiation factor</keyword>
<evidence type="ECO:0000313" key="9">
    <source>
        <dbReference type="RefSeq" id="XP_032805256.1"/>
    </source>
</evidence>
<feature type="region of interest" description="Disordered" evidence="7">
    <location>
        <begin position="24"/>
        <end position="92"/>
    </location>
</feature>
<evidence type="ECO:0000256" key="5">
    <source>
        <dbReference type="ARBA" id="ARBA00065260"/>
    </source>
</evidence>
<dbReference type="GO" id="GO:0005852">
    <property type="term" value="C:eukaryotic translation initiation factor 3 complex"/>
    <property type="evidence" value="ECO:0007669"/>
    <property type="project" value="UniProtKB-UniRule"/>
</dbReference>
<dbReference type="AlphaFoldDB" id="A0AAJ7STE6"/>
<evidence type="ECO:0000256" key="4">
    <source>
        <dbReference type="ARBA" id="ARBA00023054"/>
    </source>
</evidence>
<dbReference type="GO" id="GO:0033290">
    <property type="term" value="C:eukaryotic 48S preinitiation complex"/>
    <property type="evidence" value="ECO:0007669"/>
    <property type="project" value="UniProtKB-UniRule"/>
</dbReference>
<accession>A0AAJ7STE6</accession>
<dbReference type="GO" id="GO:0016282">
    <property type="term" value="C:eukaryotic 43S preinitiation complex"/>
    <property type="evidence" value="ECO:0007669"/>
    <property type="project" value="UniProtKB-UniRule"/>
</dbReference>
<protein>
    <recommendedName>
        <fullName evidence="6">Eukaryotic translation initiation factor 3 subunit J</fullName>
        <shortName evidence="6">eIF3j</shortName>
    </recommendedName>
    <alternativeName>
        <fullName evidence="6">Eukaryotic translation initiation factor 3 subunit 1</fullName>
    </alternativeName>
    <alternativeName>
        <fullName evidence="6">eIF-3-alpha</fullName>
    </alternativeName>
    <alternativeName>
        <fullName evidence="6">eIF3 p35</fullName>
    </alternativeName>
</protein>
<gene>
    <name evidence="6 9" type="primary">EIF3J</name>
    <name evidence="6" type="synonym">EIF3S1</name>
</gene>
<evidence type="ECO:0000256" key="1">
    <source>
        <dbReference type="ARBA" id="ARBA00022490"/>
    </source>
</evidence>
<comment type="function">
    <text evidence="6">Component of the eukaryotic translation initiation factor 3 (eIF-3) complex, which is involved in protein synthesis of a specialized repertoire of mRNAs and, together with other initiation factors, stimulates binding of mRNA and methionyl-tRNAi to the 40S ribosome. The eIF-3 complex specifically targets and initiates translation of a subset of mRNAs involved in cell proliferation.</text>
</comment>
<keyword evidence="4" id="KW-0175">Coiled coil</keyword>
<name>A0AAJ7STE6_PETMA</name>
<dbReference type="FunFam" id="1.10.246.60:FF:000001">
    <property type="entry name" value="Eukaryotic translation initiation factor 3 subunit J"/>
    <property type="match status" value="1"/>
</dbReference>
<comment type="subunit">
    <text evidence="5">Component of the eukaryotic translation initiation factor 3 (eIF-3) complex, which is composed of 13 subunits: EIF3A, EIF3B, EIF3C, EIF3D, EIF3E, EIF3F, EIF3G, EIF3H, EIF3I, EIF3J, EIF3K, EIF3L and EIF3M. The eIF-3 complex appears to include 3 stable modules: module A is composed of EIF3A, EIF3B, EIF3G and EIF3I; module B is composed of EIF3F, EIF3H, and EIF3M; and module C is composed of EIF3C, EIF3D, EIF3E, EIF3K and EIF3L. EIF3C of module C binds EIF3B of module A and EIF3H of module B, thereby linking the three modules. EIF3J is a labile subunit that binds to the eIF-3 complex via EIF3B. The eIF-3 complex interacts with RPS6KB1 under conditions of nutrient depletion. Mitogenic stimulation leads to binding and activation of a complex composed of MTOR and RPTOR, leading to phosphorylation and release of RPS6KB1 and binding of EIF4B to eIF-3.</text>
</comment>
<proteinExistence type="inferred from homology"/>
<reference evidence="9" key="1">
    <citation type="submission" date="2025-08" db="UniProtKB">
        <authorList>
            <consortium name="RefSeq"/>
        </authorList>
    </citation>
    <scope>IDENTIFICATION</scope>
    <source>
        <tissue evidence="9">Sperm</tissue>
    </source>
</reference>
<dbReference type="InterPro" id="IPR023194">
    <property type="entry name" value="eIF3-like_dom_sf"/>
</dbReference>
<dbReference type="KEGG" id="pmrn:116940068"/>
<keyword evidence="8" id="KW-1185">Reference proteome</keyword>
<sequence>MAEPDSWADVEEFVAEALKPALAIDKWEGEDEDDNVKDNWDDEEEEKREAKATAEVKAAEKKKKPEKVKAKKDVNEKAATEPTRKQSPEEERLEKLRLQKLQEEADLHVALETFGERSTEDVSVDVLNPVTKEDFVEFGNALRRKVTQYEKSVHYVGFLEALFRDICISLEMEDVKKLSSTLNVLCVEKQKADKEKKVKNKKKRASMPGGGFKANLRDELEAFDEGPAGYDEYEDFM</sequence>
<comment type="subcellular location">
    <subcellularLocation>
        <location evidence="6">Cytoplasm</location>
    </subcellularLocation>
</comment>
<dbReference type="CTD" id="8669"/>
<dbReference type="Pfam" id="PF08597">
    <property type="entry name" value="eIF3_subunit"/>
    <property type="match status" value="1"/>
</dbReference>
<feature type="compositionally biased region" description="Basic and acidic residues" evidence="7">
    <location>
        <begin position="67"/>
        <end position="92"/>
    </location>
</feature>
<dbReference type="HAMAP" id="MF_03009">
    <property type="entry name" value="eIF3j"/>
    <property type="match status" value="1"/>
</dbReference>
<comment type="similarity">
    <text evidence="6">Belongs to the eIF-3 subunit J family.</text>
</comment>
<dbReference type="PANTHER" id="PTHR21681:SF0">
    <property type="entry name" value="EUKARYOTIC TRANSLATION INITIATION FACTOR 3 SUBUNIT J"/>
    <property type="match status" value="1"/>
</dbReference>
<evidence type="ECO:0000256" key="2">
    <source>
        <dbReference type="ARBA" id="ARBA00022540"/>
    </source>
</evidence>
<dbReference type="GO" id="GO:0003743">
    <property type="term" value="F:translation initiation factor activity"/>
    <property type="evidence" value="ECO:0007669"/>
    <property type="project" value="UniProtKB-UniRule"/>
</dbReference>
<evidence type="ECO:0000256" key="3">
    <source>
        <dbReference type="ARBA" id="ARBA00022917"/>
    </source>
</evidence>
<evidence type="ECO:0000256" key="6">
    <source>
        <dbReference type="HAMAP-Rule" id="MF_03009"/>
    </source>
</evidence>
<dbReference type="GO" id="GO:0001732">
    <property type="term" value="P:formation of cytoplasmic translation initiation complex"/>
    <property type="evidence" value="ECO:0007669"/>
    <property type="project" value="UniProtKB-UniRule"/>
</dbReference>
<feature type="compositionally biased region" description="Basic and acidic residues" evidence="7">
    <location>
        <begin position="47"/>
        <end position="59"/>
    </location>
</feature>
<dbReference type="PANTHER" id="PTHR21681">
    <property type="entry name" value="EUKARYOTIC TRANSLATION INITIATION FACTOR 3 SUBUNIT J"/>
    <property type="match status" value="1"/>
</dbReference>
<keyword evidence="3 6" id="KW-0648">Protein biosynthesis</keyword>